<proteinExistence type="predicted"/>
<dbReference type="Proteomes" id="UP001062846">
    <property type="component" value="Chromosome 11"/>
</dbReference>
<sequence>MEEDSRPAPPDLAAAEACGNELTRTDSGSSSVTVDISKDLVRTKNVARPFTVLQDGFSRRINFERSQPLPYNAAGSHFVKESSWMQRFRCSGKHNNMSVNLQECSTFCSEEMLSGRKRIFTHRLSISGRPCVCHESQQDAVGNIAEVSDQNFVNEDQEEKSLSLSRPKRLKMDAADSSTNDQIVPSGDMFSVEIATAGNNLLLERKEQVDRKCHSDNIDSLFAQDVM</sequence>
<name>A0ACC0LWT4_RHOML</name>
<dbReference type="EMBL" id="CM046398">
    <property type="protein sequence ID" value="KAI8532809.1"/>
    <property type="molecule type" value="Genomic_DNA"/>
</dbReference>
<evidence type="ECO:0000313" key="2">
    <source>
        <dbReference type="Proteomes" id="UP001062846"/>
    </source>
</evidence>
<evidence type="ECO:0000313" key="1">
    <source>
        <dbReference type="EMBL" id="KAI8532809.1"/>
    </source>
</evidence>
<keyword evidence="2" id="KW-1185">Reference proteome</keyword>
<accession>A0ACC0LWT4</accession>
<organism evidence="1 2">
    <name type="scientific">Rhododendron molle</name>
    <name type="common">Chinese azalea</name>
    <name type="synonym">Azalea mollis</name>
    <dbReference type="NCBI Taxonomy" id="49168"/>
    <lineage>
        <taxon>Eukaryota</taxon>
        <taxon>Viridiplantae</taxon>
        <taxon>Streptophyta</taxon>
        <taxon>Embryophyta</taxon>
        <taxon>Tracheophyta</taxon>
        <taxon>Spermatophyta</taxon>
        <taxon>Magnoliopsida</taxon>
        <taxon>eudicotyledons</taxon>
        <taxon>Gunneridae</taxon>
        <taxon>Pentapetalae</taxon>
        <taxon>asterids</taxon>
        <taxon>Ericales</taxon>
        <taxon>Ericaceae</taxon>
        <taxon>Ericoideae</taxon>
        <taxon>Rhodoreae</taxon>
        <taxon>Rhododendron</taxon>
    </lineage>
</organism>
<reference evidence="1" key="1">
    <citation type="submission" date="2022-02" db="EMBL/GenBank/DDBJ databases">
        <title>Plant Genome Project.</title>
        <authorList>
            <person name="Zhang R.-G."/>
        </authorList>
    </citation>
    <scope>NUCLEOTIDE SEQUENCE</scope>
    <source>
        <strain evidence="1">AT1</strain>
    </source>
</reference>
<comment type="caution">
    <text evidence="1">The sequence shown here is derived from an EMBL/GenBank/DDBJ whole genome shotgun (WGS) entry which is preliminary data.</text>
</comment>
<gene>
    <name evidence="1" type="ORF">RHMOL_Rhmol11G0243300</name>
</gene>
<protein>
    <submittedName>
        <fullName evidence="1">Uncharacterized protein</fullName>
    </submittedName>
</protein>